<dbReference type="InterPro" id="IPR005747">
    <property type="entry name" value="MutS2"/>
</dbReference>
<dbReference type="SUPFAM" id="SSF52540">
    <property type="entry name" value="P-loop containing nucleoside triphosphate hydrolases"/>
    <property type="match status" value="1"/>
</dbReference>
<evidence type="ECO:0000256" key="2">
    <source>
        <dbReference type="ARBA" id="ARBA00022741"/>
    </source>
</evidence>
<dbReference type="InterPro" id="IPR002625">
    <property type="entry name" value="Smr_dom"/>
</dbReference>
<dbReference type="SMART" id="SM00533">
    <property type="entry name" value="MUTSd"/>
    <property type="match status" value="1"/>
</dbReference>
<feature type="domain" description="Smr" evidence="9">
    <location>
        <begin position="711"/>
        <end position="786"/>
    </location>
</feature>
<dbReference type="PANTHER" id="PTHR48466:SF2">
    <property type="entry name" value="OS10G0509000 PROTEIN"/>
    <property type="match status" value="1"/>
</dbReference>
<keyword evidence="6 7" id="KW-0238">DNA-binding</keyword>
<comment type="function">
    <text evidence="7">Acts as a ribosome collision sensor, splitting the ribosome into its 2 subunits. Detects stalled/collided 70S ribosomes which it binds and splits by an ATP-hydrolysis driven conformational change. Acts upstream of the ribosome quality control system (RQC), a ribosome-associated complex that mediates the extraction of incompletely synthesized nascent chains from stalled ribosomes and their subsequent degradation. Probably generates substrates for RQC.</text>
</comment>
<evidence type="ECO:0000313" key="11">
    <source>
        <dbReference type="Proteomes" id="UP001204798"/>
    </source>
</evidence>
<sequence>MDERTLRVLEFDKIQKALEERCATELAKELVRTLLPSANLEEVQRRLKETSDARRRLEKFGAPPLGGISDIRPILEQAQRGTTLEPSELLTVARTLERAMELKLWMLKSDIDDSLKLQAERIGDHAKLVARIRWCIGEDGQVLDRASDELASLRRRIKAVQQRMQQKLHDLLRDPAIAKYLQEPYYTIRGGRYCLPVRAEFRQHVPGIVHDKSSSGMTLFVEPEPLVEMGNELRLLQADEEREVARILRDLTTEVVSELPLIAQTLDAVRRLDFAFAKAKLSQDLRAYEPELNTEGIIKLRRARHPLLHFQGFVVPIDFELGINFDVLIITGPNTGGKTVTLKTVGLLTLMAQSGLHIPAAEGAKVCVFQQIFADIGDEQSIEQSLSTFSSHMSHIAKMLVRADDRTLVLLDELGAGTDPTEGAALAKAILLFLHKRGAKVVCTTHHSELKHFAFRQQRFENASVLFDPETLRPTYQLVIGIPGQSHAIDIARRLGVPTEVIREARRQLPRDRRETEELITQLTEERQAAEQLRLEWERRLRELERREAELKEREQRLMEEEKRILAEARQKAEAMLKRVEGQAEELLKLVRKQLVSPHPALTSEIRQRIRQLWQQLPSPVAQSPETGEKPVEPAAFSVGSTVRIKDIGVVGKVTAIDNNGREVQVDVGGMKVWVAATKLEPVSEAPQVSPLQAEVAAVRVKKMVSVPTELNLLGRRVDEALDAVEKFLDDALLAGHKVVRIVHGKGTGRLRQAIHDYLRSHPQVRSFELAPLHEGGEGVTIAYLETG</sequence>
<evidence type="ECO:0000256" key="5">
    <source>
        <dbReference type="ARBA" id="ARBA00022884"/>
    </source>
</evidence>
<evidence type="ECO:0000256" key="3">
    <source>
        <dbReference type="ARBA" id="ARBA00022801"/>
    </source>
</evidence>
<dbReference type="SUPFAM" id="SSF160443">
    <property type="entry name" value="SMR domain-like"/>
    <property type="match status" value="1"/>
</dbReference>
<proteinExistence type="inferred from homology"/>
<dbReference type="PROSITE" id="PS50828">
    <property type="entry name" value="SMR"/>
    <property type="match status" value="1"/>
</dbReference>
<evidence type="ECO:0000256" key="1">
    <source>
        <dbReference type="ARBA" id="ARBA00022730"/>
    </source>
</evidence>
<dbReference type="InterPro" id="IPR000432">
    <property type="entry name" value="DNA_mismatch_repair_MutS_C"/>
</dbReference>
<dbReference type="InterPro" id="IPR036187">
    <property type="entry name" value="DNA_mismatch_repair_MutS_sf"/>
</dbReference>
<dbReference type="PANTHER" id="PTHR48466">
    <property type="entry name" value="OS10G0509000 PROTEIN-RELATED"/>
    <property type="match status" value="1"/>
</dbReference>
<feature type="binding site" evidence="7">
    <location>
        <begin position="332"/>
        <end position="339"/>
    </location>
    <ligand>
        <name>ATP</name>
        <dbReference type="ChEBI" id="CHEBI:30616"/>
    </ligand>
</feature>
<evidence type="ECO:0000256" key="8">
    <source>
        <dbReference type="SAM" id="Coils"/>
    </source>
</evidence>
<dbReference type="RefSeq" id="WP_259097971.1">
    <property type="nucleotide sequence ID" value="NZ_CP130454.1"/>
</dbReference>
<dbReference type="Pfam" id="PF01713">
    <property type="entry name" value="Smr"/>
    <property type="match status" value="1"/>
</dbReference>
<dbReference type="Gene3D" id="3.40.50.300">
    <property type="entry name" value="P-loop containing nucleotide triphosphate hydrolases"/>
    <property type="match status" value="1"/>
</dbReference>
<comment type="similarity">
    <text evidence="7">Belongs to the DNA mismatch repair MutS family. MutS2 subfamily.</text>
</comment>
<comment type="caution">
    <text evidence="10">The sequence shown here is derived from an EMBL/GenBank/DDBJ whole genome shotgun (WGS) entry which is preliminary data.</text>
</comment>
<reference evidence="10 11" key="1">
    <citation type="submission" date="2022-08" db="EMBL/GenBank/DDBJ databases">
        <title>Bacterial and archaeal communities from various locations to study Microbial Dark Matter (Phase II).</title>
        <authorList>
            <person name="Stepanauskas R."/>
        </authorList>
    </citation>
    <scope>NUCLEOTIDE SEQUENCE [LARGE SCALE GENOMIC DNA]</scope>
    <source>
        <strain evidence="10 11">PD1</strain>
    </source>
</reference>
<dbReference type="Pfam" id="PF20297">
    <property type="entry name" value="MSSS"/>
    <property type="match status" value="1"/>
</dbReference>
<dbReference type="SUPFAM" id="SSF48334">
    <property type="entry name" value="DNA repair protein MutS, domain III"/>
    <property type="match status" value="1"/>
</dbReference>
<dbReference type="InterPro" id="IPR027417">
    <property type="entry name" value="P-loop_NTPase"/>
</dbReference>
<dbReference type="Gene3D" id="3.30.1370.110">
    <property type="match status" value="1"/>
</dbReference>
<evidence type="ECO:0000259" key="9">
    <source>
        <dbReference type="PROSITE" id="PS50828"/>
    </source>
</evidence>
<keyword evidence="7" id="KW-0255">Endonuclease</keyword>
<accession>A0ABT2EQB9</accession>
<name>A0ABT2EQB9_9BACT</name>
<dbReference type="SMART" id="SM00534">
    <property type="entry name" value="MUTSac"/>
    <property type="match status" value="1"/>
</dbReference>
<dbReference type="InterPro" id="IPR045076">
    <property type="entry name" value="MutS"/>
</dbReference>
<keyword evidence="3 7" id="KW-0378">Hydrolase</keyword>
<dbReference type="EMBL" id="JANUCP010000004">
    <property type="protein sequence ID" value="MCS3920159.1"/>
    <property type="molecule type" value="Genomic_DNA"/>
</dbReference>
<dbReference type="SMART" id="SM00463">
    <property type="entry name" value="SMR"/>
    <property type="match status" value="1"/>
</dbReference>
<dbReference type="InterPro" id="IPR046893">
    <property type="entry name" value="MSSS"/>
</dbReference>
<keyword evidence="5 7" id="KW-0694">RNA-binding</keyword>
<dbReference type="Pfam" id="PF00488">
    <property type="entry name" value="MutS_V"/>
    <property type="match status" value="1"/>
</dbReference>
<dbReference type="PIRSF" id="PIRSF005814">
    <property type="entry name" value="MutS_YshD"/>
    <property type="match status" value="1"/>
</dbReference>
<dbReference type="PROSITE" id="PS00486">
    <property type="entry name" value="DNA_MISMATCH_REPAIR_2"/>
    <property type="match status" value="1"/>
</dbReference>
<keyword evidence="4 7" id="KW-0067">ATP-binding</keyword>
<keyword evidence="8" id="KW-0175">Coiled coil</keyword>
<dbReference type="EC" id="3.6.4.-" evidence="7"/>
<feature type="coiled-coil region" evidence="8">
    <location>
        <begin position="143"/>
        <end position="170"/>
    </location>
</feature>
<comment type="function">
    <text evidence="7">Endonuclease that is involved in the suppression of homologous recombination and thus may have a key role in the control of bacterial genetic diversity.</text>
</comment>
<dbReference type="Proteomes" id="UP001204798">
    <property type="component" value="Unassembled WGS sequence"/>
</dbReference>
<dbReference type="EC" id="3.1.-.-" evidence="7"/>
<protein>
    <recommendedName>
        <fullName evidence="7">Endonuclease MutS2</fullName>
        <ecNumber evidence="7">3.1.-.-</ecNumber>
    </recommendedName>
    <alternativeName>
        <fullName evidence="7">Ribosome-associated protein quality control-upstream factor</fullName>
        <shortName evidence="7">RQC-upstream factor</shortName>
        <shortName evidence="7">RqcU</shortName>
        <ecNumber evidence="7">3.6.4.-</ecNumber>
    </alternativeName>
</protein>
<evidence type="ECO:0000256" key="6">
    <source>
        <dbReference type="ARBA" id="ARBA00023125"/>
    </source>
</evidence>
<feature type="coiled-coil region" evidence="8">
    <location>
        <begin position="513"/>
        <end position="590"/>
    </location>
</feature>
<dbReference type="InterPro" id="IPR036063">
    <property type="entry name" value="Smr_dom_sf"/>
</dbReference>
<evidence type="ECO:0000256" key="4">
    <source>
        <dbReference type="ARBA" id="ARBA00022840"/>
    </source>
</evidence>
<dbReference type="CDD" id="cd03280">
    <property type="entry name" value="ABC_MutS2"/>
    <property type="match status" value="1"/>
</dbReference>
<dbReference type="InterPro" id="IPR007696">
    <property type="entry name" value="DNA_mismatch_repair_MutS_core"/>
</dbReference>
<comment type="subunit">
    <text evidence="7">Homodimer. Binds to stalled ribosomes, contacting rRNA.</text>
</comment>
<keyword evidence="11" id="KW-1185">Reference proteome</keyword>
<organism evidence="10 11">
    <name type="scientific">Candidatus Fervidibacter sacchari</name>
    <dbReference type="NCBI Taxonomy" id="1448929"/>
    <lineage>
        <taxon>Bacteria</taxon>
        <taxon>Candidatus Fervidibacterota</taxon>
        <taxon>Candidatus Fervidibacter</taxon>
    </lineage>
</organism>
<evidence type="ECO:0000256" key="7">
    <source>
        <dbReference type="HAMAP-Rule" id="MF_00092"/>
    </source>
</evidence>
<dbReference type="NCBIfam" id="TIGR01069">
    <property type="entry name" value="mutS2"/>
    <property type="match status" value="1"/>
</dbReference>
<keyword evidence="2 7" id="KW-0547">Nucleotide-binding</keyword>
<keyword evidence="1 7" id="KW-0699">rRNA-binding</keyword>
<dbReference type="HAMAP" id="MF_00092">
    <property type="entry name" value="MutS2"/>
    <property type="match status" value="1"/>
</dbReference>
<evidence type="ECO:0000313" key="10">
    <source>
        <dbReference type="EMBL" id="MCS3920159.1"/>
    </source>
</evidence>
<gene>
    <name evidence="7" type="primary">mutS2</name>
    <name evidence="7" type="synonym">rqcU</name>
    <name evidence="10" type="ORF">M2350_002576</name>
</gene>
<keyword evidence="7" id="KW-0540">Nuclease</keyword>